<sequence>TDTDSEDTNESSNDESSKYDKLEYLERKLALKECELDLWKRKAKVHLIELSNLEKE</sequence>
<gene>
    <name evidence="1" type="ORF">RPERSI_LOCUS6854</name>
</gene>
<protein>
    <submittedName>
        <fullName evidence="1">17903_t:CDS:1</fullName>
    </submittedName>
</protein>
<feature type="non-terminal residue" evidence="1">
    <location>
        <position position="56"/>
    </location>
</feature>
<proteinExistence type="predicted"/>
<dbReference type="EMBL" id="CAJVQC010011167">
    <property type="protein sequence ID" value="CAG8624599.1"/>
    <property type="molecule type" value="Genomic_DNA"/>
</dbReference>
<comment type="caution">
    <text evidence="1">The sequence shown here is derived from an EMBL/GenBank/DDBJ whole genome shotgun (WGS) entry which is preliminary data.</text>
</comment>
<keyword evidence="2" id="KW-1185">Reference proteome</keyword>
<reference evidence="1" key="1">
    <citation type="submission" date="2021-06" db="EMBL/GenBank/DDBJ databases">
        <authorList>
            <person name="Kallberg Y."/>
            <person name="Tangrot J."/>
            <person name="Rosling A."/>
        </authorList>
    </citation>
    <scope>NUCLEOTIDE SEQUENCE</scope>
    <source>
        <strain evidence="1">MA461A</strain>
    </source>
</reference>
<evidence type="ECO:0000313" key="2">
    <source>
        <dbReference type="Proteomes" id="UP000789920"/>
    </source>
</evidence>
<organism evidence="1 2">
    <name type="scientific">Racocetra persica</name>
    <dbReference type="NCBI Taxonomy" id="160502"/>
    <lineage>
        <taxon>Eukaryota</taxon>
        <taxon>Fungi</taxon>
        <taxon>Fungi incertae sedis</taxon>
        <taxon>Mucoromycota</taxon>
        <taxon>Glomeromycotina</taxon>
        <taxon>Glomeromycetes</taxon>
        <taxon>Diversisporales</taxon>
        <taxon>Gigasporaceae</taxon>
        <taxon>Racocetra</taxon>
    </lineage>
</organism>
<dbReference type="Proteomes" id="UP000789920">
    <property type="component" value="Unassembled WGS sequence"/>
</dbReference>
<accession>A0ACA9N0Z6</accession>
<feature type="non-terminal residue" evidence="1">
    <location>
        <position position="1"/>
    </location>
</feature>
<evidence type="ECO:0000313" key="1">
    <source>
        <dbReference type="EMBL" id="CAG8624599.1"/>
    </source>
</evidence>
<name>A0ACA9N0Z6_9GLOM</name>